<proteinExistence type="predicted"/>
<accession>A0A0C9ZPB1</accession>
<evidence type="ECO:0000259" key="1">
    <source>
        <dbReference type="Pfam" id="PF03795"/>
    </source>
</evidence>
<reference evidence="3" key="2">
    <citation type="submission" date="2015-01" db="EMBL/GenBank/DDBJ databases">
        <title>Evolutionary Origins and Diversification of the Mycorrhizal Mutualists.</title>
        <authorList>
            <consortium name="DOE Joint Genome Institute"/>
            <consortium name="Mycorrhizal Genomics Consortium"/>
            <person name="Kohler A."/>
            <person name="Kuo A."/>
            <person name="Nagy L.G."/>
            <person name="Floudas D."/>
            <person name="Copeland A."/>
            <person name="Barry K.W."/>
            <person name="Cichocki N."/>
            <person name="Veneault-Fourrey C."/>
            <person name="LaButti K."/>
            <person name="Lindquist E.A."/>
            <person name="Lipzen A."/>
            <person name="Lundell T."/>
            <person name="Morin E."/>
            <person name="Murat C."/>
            <person name="Riley R."/>
            <person name="Ohm R."/>
            <person name="Sun H."/>
            <person name="Tunlid A."/>
            <person name="Henrissat B."/>
            <person name="Grigoriev I.V."/>
            <person name="Hibbett D.S."/>
            <person name="Martin F."/>
        </authorList>
    </citation>
    <scope>NUCLEOTIDE SEQUENCE [LARGE SCALE GENOMIC DNA]</scope>
    <source>
        <strain evidence="3">441</strain>
    </source>
</reference>
<feature type="domain" description="YCII-related" evidence="1">
    <location>
        <begin position="48"/>
        <end position="131"/>
    </location>
</feature>
<keyword evidence="3" id="KW-1185">Reference proteome</keyword>
<dbReference type="SUPFAM" id="SSF54909">
    <property type="entry name" value="Dimeric alpha+beta barrel"/>
    <property type="match status" value="1"/>
</dbReference>
<dbReference type="PANTHER" id="PTHR33606">
    <property type="entry name" value="PROTEIN YCII"/>
    <property type="match status" value="1"/>
</dbReference>
<gene>
    <name evidence="2" type="ORF">PISMIDRAFT_144637</name>
</gene>
<evidence type="ECO:0000313" key="2">
    <source>
        <dbReference type="EMBL" id="KIK27884.1"/>
    </source>
</evidence>
<dbReference type="Gene3D" id="3.30.70.1060">
    <property type="entry name" value="Dimeric alpha+beta barrel"/>
    <property type="match status" value="1"/>
</dbReference>
<sequence length="157" mass="17697">MRYSTLLARTRTQSSTALTRLGARSVDRRHFTPSIQRQQTYIVWAPDYTDEGALARRMAVRQKHFVTANKLIKQGILKVAGGLLTPETQDAAPGNRKFVGSALLYEAENLEAVRRLVEQDLYWTEDVWDKGKVVILPIIMATTLQDRAGVTQPTPED</sequence>
<dbReference type="InterPro" id="IPR051807">
    <property type="entry name" value="Sec-metab_biosynth-assoc"/>
</dbReference>
<dbReference type="EMBL" id="KN833694">
    <property type="protein sequence ID" value="KIK27884.1"/>
    <property type="molecule type" value="Genomic_DNA"/>
</dbReference>
<name>A0A0C9ZPB1_9AGAM</name>
<dbReference type="InterPro" id="IPR005545">
    <property type="entry name" value="YCII"/>
</dbReference>
<dbReference type="PANTHER" id="PTHR33606:SF3">
    <property type="entry name" value="PROTEIN YCII"/>
    <property type="match status" value="1"/>
</dbReference>
<reference evidence="2 3" key="1">
    <citation type="submission" date="2014-04" db="EMBL/GenBank/DDBJ databases">
        <authorList>
            <consortium name="DOE Joint Genome Institute"/>
            <person name="Kuo A."/>
            <person name="Kohler A."/>
            <person name="Costa M.D."/>
            <person name="Nagy L.G."/>
            <person name="Floudas D."/>
            <person name="Copeland A."/>
            <person name="Barry K.W."/>
            <person name="Cichocki N."/>
            <person name="Veneault-Fourrey C."/>
            <person name="LaButti K."/>
            <person name="Lindquist E.A."/>
            <person name="Lipzen A."/>
            <person name="Lundell T."/>
            <person name="Morin E."/>
            <person name="Murat C."/>
            <person name="Sun H."/>
            <person name="Tunlid A."/>
            <person name="Henrissat B."/>
            <person name="Grigoriev I.V."/>
            <person name="Hibbett D.S."/>
            <person name="Martin F."/>
            <person name="Nordberg H.P."/>
            <person name="Cantor M.N."/>
            <person name="Hua S.X."/>
        </authorList>
    </citation>
    <scope>NUCLEOTIDE SEQUENCE [LARGE SCALE GENOMIC DNA]</scope>
    <source>
        <strain evidence="2 3">441</strain>
    </source>
</reference>
<dbReference type="Proteomes" id="UP000054018">
    <property type="component" value="Unassembled WGS sequence"/>
</dbReference>
<organism evidence="2 3">
    <name type="scientific">Pisolithus microcarpus 441</name>
    <dbReference type="NCBI Taxonomy" id="765257"/>
    <lineage>
        <taxon>Eukaryota</taxon>
        <taxon>Fungi</taxon>
        <taxon>Dikarya</taxon>
        <taxon>Basidiomycota</taxon>
        <taxon>Agaricomycotina</taxon>
        <taxon>Agaricomycetes</taxon>
        <taxon>Agaricomycetidae</taxon>
        <taxon>Boletales</taxon>
        <taxon>Sclerodermatineae</taxon>
        <taxon>Pisolithaceae</taxon>
        <taxon>Pisolithus</taxon>
    </lineage>
</organism>
<dbReference type="InterPro" id="IPR011008">
    <property type="entry name" value="Dimeric_a/b-barrel"/>
</dbReference>
<dbReference type="OrthoDB" id="5519740at2759"/>
<protein>
    <recommendedName>
        <fullName evidence="1">YCII-related domain-containing protein</fullName>
    </recommendedName>
</protein>
<evidence type="ECO:0000313" key="3">
    <source>
        <dbReference type="Proteomes" id="UP000054018"/>
    </source>
</evidence>
<dbReference type="Pfam" id="PF03795">
    <property type="entry name" value="YCII"/>
    <property type="match status" value="1"/>
</dbReference>
<dbReference type="AlphaFoldDB" id="A0A0C9ZPB1"/>
<dbReference type="HOGENOM" id="CLU_110355_2_1_1"/>